<feature type="signal peptide" evidence="1">
    <location>
        <begin position="1"/>
        <end position="20"/>
    </location>
</feature>
<dbReference type="OrthoDB" id="6904272at2"/>
<evidence type="ECO:0000313" key="3">
    <source>
        <dbReference type="EMBL" id="SCZ48409.1"/>
    </source>
</evidence>
<feature type="chain" id="PRO_5043136901" evidence="1">
    <location>
        <begin position="21"/>
        <end position="109"/>
    </location>
</feature>
<dbReference type="Proteomes" id="UP000183046">
    <property type="component" value="Unassembled WGS sequence"/>
</dbReference>
<evidence type="ECO:0000313" key="4">
    <source>
        <dbReference type="Proteomes" id="UP000078356"/>
    </source>
</evidence>
<reference evidence="3" key="3">
    <citation type="submission" date="2016-10" db="EMBL/GenBank/DDBJ databases">
        <authorList>
            <person name="Varghese N."/>
            <person name="Submissions S."/>
        </authorList>
    </citation>
    <scope>NUCLEOTIDE SEQUENCE</scope>
    <source>
        <strain evidence="3">DSM 15758</strain>
    </source>
</reference>
<dbReference type="EMBL" id="FMWB01000024">
    <property type="protein sequence ID" value="SCZ48409.1"/>
    <property type="molecule type" value="Genomic_DNA"/>
</dbReference>
<evidence type="ECO:0000313" key="2">
    <source>
        <dbReference type="EMBL" id="OAN28438.1"/>
    </source>
</evidence>
<keyword evidence="1" id="KW-0732">Signal</keyword>
<comment type="caution">
    <text evidence="2">The sequence shown here is derived from an EMBL/GenBank/DDBJ whole genome shotgun (WGS) entry which is preliminary data.</text>
</comment>
<gene>
    <name evidence="2" type="ORF">A4V15_20530</name>
    <name evidence="3" type="ORF">SAMN05216279_12430</name>
</gene>
<accession>A0A178LDX1</accession>
<dbReference type="AlphaFoldDB" id="A0A178LDX1"/>
<sequence length="109" mass="11561">MSIKTAILAAALILASSAYADQPTSPDYSYGSKSDSDACGATLCLLGMSRDGDCDKYVTRYFSIVRTKHGKFSPSRTSEARGDFLAQCVEDKASGKQANDKWGGSKGGF</sequence>
<protein>
    <submittedName>
        <fullName evidence="3">TrbM protein</fullName>
    </submittedName>
</protein>
<dbReference type="EMBL" id="LWCR01000022">
    <property type="protein sequence ID" value="OAN28438.1"/>
    <property type="molecule type" value="Genomic_DNA"/>
</dbReference>
<dbReference type="InterPro" id="IPR009989">
    <property type="entry name" value="TrbM"/>
</dbReference>
<evidence type="ECO:0000256" key="1">
    <source>
        <dbReference type="SAM" id="SignalP"/>
    </source>
</evidence>
<accession>A0A1G5PGY7</accession>
<reference evidence="5" key="2">
    <citation type="submission" date="2016-10" db="EMBL/GenBank/DDBJ databases">
        <authorList>
            <person name="de Groot N.N."/>
        </authorList>
    </citation>
    <scope>NUCLEOTIDE SEQUENCE [LARGE SCALE GENOMIC DNA]</scope>
    <source>
        <strain evidence="5">DSM 15758</strain>
    </source>
</reference>
<dbReference type="RefSeq" id="WP_064308189.1">
    <property type="nucleotide sequence ID" value="NZ_FMWB01000024.1"/>
</dbReference>
<evidence type="ECO:0000313" key="5">
    <source>
        <dbReference type="Proteomes" id="UP000183046"/>
    </source>
</evidence>
<proteinExistence type="predicted"/>
<dbReference type="Pfam" id="PF07424">
    <property type="entry name" value="TrbM"/>
    <property type="match status" value="1"/>
</dbReference>
<dbReference type="Proteomes" id="UP000078356">
    <property type="component" value="Unassembled WGS sequence"/>
</dbReference>
<organism evidence="2 4">
    <name type="scientific">Pseudomonas oryzihabitans</name>
    <dbReference type="NCBI Taxonomy" id="47885"/>
    <lineage>
        <taxon>Bacteria</taxon>
        <taxon>Pseudomonadati</taxon>
        <taxon>Pseudomonadota</taxon>
        <taxon>Gammaproteobacteria</taxon>
        <taxon>Pseudomonadales</taxon>
        <taxon>Pseudomonadaceae</taxon>
        <taxon>Pseudomonas</taxon>
    </lineage>
</organism>
<name>A0A178LDX1_9PSED</name>
<reference evidence="2 4" key="1">
    <citation type="submission" date="2016-04" db="EMBL/GenBank/DDBJ databases">
        <title>Draft Genome Sequences of Staphylococcus capitis Strain H36, S. capitis Strain H65, S. cohnii Strain H62, S. hominis Strain H69, Mycobacterium iranicum Strain H39, Plantibacter sp. Strain H53, Pseudomonas oryzihabitans Strain H72, and Microbacterium sp. Strain H83, isolated from residential settings.</title>
        <authorList>
            <person name="Lymperopoulou D."/>
            <person name="Adams R.I."/>
            <person name="Lindow S."/>
            <person name="Coil D.A."/>
            <person name="Jospin G."/>
            <person name="Eisen J.A."/>
        </authorList>
    </citation>
    <scope>NUCLEOTIDE SEQUENCE [LARGE SCALE GENOMIC DNA]</scope>
    <source>
        <strain evidence="2 4">H72</strain>
    </source>
</reference>